<dbReference type="InterPro" id="IPR036249">
    <property type="entry name" value="Thioredoxin-like_sf"/>
</dbReference>
<accession>A0AA37SQB2</accession>
<dbReference type="InterPro" id="IPR013740">
    <property type="entry name" value="Redoxin"/>
</dbReference>
<dbReference type="Pfam" id="PF08534">
    <property type="entry name" value="Redoxin"/>
    <property type="match status" value="1"/>
</dbReference>
<proteinExistence type="predicted"/>
<dbReference type="Gene3D" id="3.40.30.10">
    <property type="entry name" value="Glutaredoxin"/>
    <property type="match status" value="1"/>
</dbReference>
<name>A0AA37SQB2_9BACT</name>
<organism evidence="2 3">
    <name type="scientific">Portibacter lacus</name>
    <dbReference type="NCBI Taxonomy" id="1099794"/>
    <lineage>
        <taxon>Bacteria</taxon>
        <taxon>Pseudomonadati</taxon>
        <taxon>Bacteroidota</taxon>
        <taxon>Saprospiria</taxon>
        <taxon>Saprospirales</taxon>
        <taxon>Haliscomenobacteraceae</taxon>
        <taxon>Portibacter</taxon>
    </lineage>
</organism>
<dbReference type="PANTHER" id="PTHR42852:SF13">
    <property type="entry name" value="PROTEIN DIPZ"/>
    <property type="match status" value="1"/>
</dbReference>
<dbReference type="InterPro" id="IPR050553">
    <property type="entry name" value="Thioredoxin_ResA/DsbE_sf"/>
</dbReference>
<evidence type="ECO:0000313" key="2">
    <source>
        <dbReference type="EMBL" id="GLR17767.1"/>
    </source>
</evidence>
<dbReference type="CDD" id="cd02966">
    <property type="entry name" value="TlpA_like_family"/>
    <property type="match status" value="1"/>
</dbReference>
<reference evidence="2" key="1">
    <citation type="journal article" date="2014" name="Int. J. Syst. Evol. Microbiol.">
        <title>Complete genome sequence of Corynebacterium casei LMG S-19264T (=DSM 44701T), isolated from a smear-ripened cheese.</title>
        <authorList>
            <consortium name="US DOE Joint Genome Institute (JGI-PGF)"/>
            <person name="Walter F."/>
            <person name="Albersmeier A."/>
            <person name="Kalinowski J."/>
            <person name="Ruckert C."/>
        </authorList>
    </citation>
    <scope>NUCLEOTIDE SEQUENCE</scope>
    <source>
        <strain evidence="2">NBRC 108769</strain>
    </source>
</reference>
<evidence type="ECO:0000259" key="1">
    <source>
        <dbReference type="PROSITE" id="PS51352"/>
    </source>
</evidence>
<dbReference type="SUPFAM" id="SSF52833">
    <property type="entry name" value="Thioredoxin-like"/>
    <property type="match status" value="1"/>
</dbReference>
<dbReference type="GO" id="GO:0016491">
    <property type="term" value="F:oxidoreductase activity"/>
    <property type="evidence" value="ECO:0007669"/>
    <property type="project" value="InterPro"/>
</dbReference>
<dbReference type="EMBL" id="BSOH01000014">
    <property type="protein sequence ID" value="GLR17767.1"/>
    <property type="molecule type" value="Genomic_DNA"/>
</dbReference>
<protein>
    <recommendedName>
        <fullName evidence="1">Thioredoxin domain-containing protein</fullName>
    </recommendedName>
</protein>
<feature type="domain" description="Thioredoxin" evidence="1">
    <location>
        <begin position="6"/>
        <end position="149"/>
    </location>
</feature>
<comment type="caution">
    <text evidence="2">The sequence shown here is derived from an EMBL/GenBank/DDBJ whole genome shotgun (WGS) entry which is preliminary data.</text>
</comment>
<dbReference type="Proteomes" id="UP001156666">
    <property type="component" value="Unassembled WGS sequence"/>
</dbReference>
<sequence>MIGFTINDSTKFPEAQLKNMEGKTVNVQDITSKNKKTIISFWASWCKPCKSEMDAIAEYYEEWQEDYEVEMIAVTIDNARGLAKVPGIIASKGWDYTFLSDTNQALKNKLNFQTIPQTYIVDQDNNIIYSHNSYSPGDELEIEKVLKGK</sequence>
<reference evidence="2" key="2">
    <citation type="submission" date="2023-01" db="EMBL/GenBank/DDBJ databases">
        <title>Draft genome sequence of Portibacter lacus strain NBRC 108769.</title>
        <authorList>
            <person name="Sun Q."/>
            <person name="Mori K."/>
        </authorList>
    </citation>
    <scope>NUCLEOTIDE SEQUENCE</scope>
    <source>
        <strain evidence="2">NBRC 108769</strain>
    </source>
</reference>
<evidence type="ECO:0000313" key="3">
    <source>
        <dbReference type="Proteomes" id="UP001156666"/>
    </source>
</evidence>
<dbReference type="PROSITE" id="PS51352">
    <property type="entry name" value="THIOREDOXIN_2"/>
    <property type="match status" value="1"/>
</dbReference>
<gene>
    <name evidence="2" type="ORF">GCM10007940_23820</name>
</gene>
<keyword evidence="3" id="KW-1185">Reference proteome</keyword>
<dbReference type="AlphaFoldDB" id="A0AA37SQB2"/>
<dbReference type="InterPro" id="IPR013766">
    <property type="entry name" value="Thioredoxin_domain"/>
</dbReference>
<dbReference type="PANTHER" id="PTHR42852">
    <property type="entry name" value="THIOL:DISULFIDE INTERCHANGE PROTEIN DSBE"/>
    <property type="match status" value="1"/>
</dbReference>